<dbReference type="AlphaFoldDB" id="A0A6C7EC47"/>
<dbReference type="PANTHER" id="PTHR28055:SF1">
    <property type="entry name" value="ALTERED INHERITANCE OF MITOCHONDRIA PROTEIN 41, MITOCHONDRIAL"/>
    <property type="match status" value="1"/>
</dbReference>
<gene>
    <name evidence="1" type="ORF">YM304_24450</name>
</gene>
<dbReference type="GO" id="GO:0016884">
    <property type="term" value="F:carbon-nitrogen ligase activity, with glutamine as amido-N-donor"/>
    <property type="evidence" value="ECO:0007669"/>
    <property type="project" value="InterPro"/>
</dbReference>
<dbReference type="InterPro" id="IPR019004">
    <property type="entry name" value="YqeY/Aim41"/>
</dbReference>
<dbReference type="KEGG" id="aym:YM304_24450"/>
<dbReference type="Gene3D" id="1.10.10.410">
    <property type="match status" value="1"/>
</dbReference>
<keyword evidence="2" id="KW-1185">Reference proteome</keyword>
<dbReference type="EMBL" id="AP012057">
    <property type="protein sequence ID" value="BAN02759.1"/>
    <property type="molecule type" value="Genomic_DNA"/>
</dbReference>
<organism evidence="1 2">
    <name type="scientific">Ilumatobacter coccineus (strain NBRC 103263 / KCTC 29153 / YM16-304)</name>
    <dbReference type="NCBI Taxonomy" id="1313172"/>
    <lineage>
        <taxon>Bacteria</taxon>
        <taxon>Bacillati</taxon>
        <taxon>Actinomycetota</taxon>
        <taxon>Acidimicrobiia</taxon>
        <taxon>Acidimicrobiales</taxon>
        <taxon>Ilumatobacteraceae</taxon>
        <taxon>Ilumatobacter</taxon>
    </lineage>
</organism>
<protein>
    <recommendedName>
        <fullName evidence="3">GatB/YqeY domain-containing protein</fullName>
    </recommendedName>
</protein>
<evidence type="ECO:0000313" key="1">
    <source>
        <dbReference type="EMBL" id="BAN02759.1"/>
    </source>
</evidence>
<sequence>MLIEQIRADLIAATKARETDRQRTLRSVIAAVQEAEVSGDAASTLDDDGVQAVIKAQVKRRIDAAEAFEAGGADDRAAAERAELAMLEVYLPAALTDDELDAIVSSVFEANGFATKADMGKAMKAVNAEVAGRADGRVVADLVKSRLA</sequence>
<name>A0A6C7EC47_ILUCY</name>
<dbReference type="InterPro" id="IPR023168">
    <property type="entry name" value="GatB_Yqey_C_2"/>
</dbReference>
<accession>A0A6C7EC47</accession>
<reference evidence="1 2" key="1">
    <citation type="journal article" date="2013" name="Int. J. Syst. Evol. Microbiol.">
        <title>Ilumatobacter nonamiense sp. nov. and Ilumatobacter coccineum sp. nov., isolated from seashore sand.</title>
        <authorList>
            <person name="Matsumoto A."/>
            <person name="Kasai H."/>
            <person name="Matsuo Y."/>
            <person name="Shizuri Y."/>
            <person name="Ichikawa N."/>
            <person name="Fujita N."/>
            <person name="Omura S."/>
            <person name="Takahashi Y."/>
        </authorList>
    </citation>
    <scope>NUCLEOTIDE SEQUENCE [LARGE SCALE GENOMIC DNA]</scope>
    <source>
        <strain evidence="2">NBRC 103263 / KCTC 29153 / YM16-304</strain>
    </source>
</reference>
<dbReference type="Gene3D" id="1.10.1510.10">
    <property type="entry name" value="Uncharacterised protein YqeY/AIM41 PF09424, N-terminal domain"/>
    <property type="match status" value="1"/>
</dbReference>
<dbReference type="RefSeq" id="WP_015442006.1">
    <property type="nucleotide sequence ID" value="NC_020520.1"/>
</dbReference>
<dbReference type="Proteomes" id="UP000011863">
    <property type="component" value="Chromosome"/>
</dbReference>
<dbReference type="OrthoDB" id="5244551at2"/>
<dbReference type="SUPFAM" id="SSF89095">
    <property type="entry name" value="GatB/YqeY motif"/>
    <property type="match status" value="1"/>
</dbReference>
<dbReference type="InterPro" id="IPR042184">
    <property type="entry name" value="YqeY/Aim41_N"/>
</dbReference>
<dbReference type="PANTHER" id="PTHR28055">
    <property type="entry name" value="ALTERED INHERITANCE OF MITOCHONDRIA PROTEIN 41, MITOCHONDRIAL"/>
    <property type="match status" value="1"/>
</dbReference>
<dbReference type="InterPro" id="IPR003789">
    <property type="entry name" value="Asn/Gln_tRNA_amidoTrase-B-like"/>
</dbReference>
<proteinExistence type="predicted"/>
<dbReference type="Pfam" id="PF09424">
    <property type="entry name" value="YqeY"/>
    <property type="match status" value="1"/>
</dbReference>
<evidence type="ECO:0000313" key="2">
    <source>
        <dbReference type="Proteomes" id="UP000011863"/>
    </source>
</evidence>
<evidence type="ECO:0008006" key="3">
    <source>
        <dbReference type="Google" id="ProtNLM"/>
    </source>
</evidence>